<feature type="domain" description="DUF8128" evidence="3">
    <location>
        <begin position="102"/>
        <end position="421"/>
    </location>
</feature>
<comment type="caution">
    <text evidence="4">The sequence shown here is derived from an EMBL/GenBank/DDBJ whole genome shotgun (WGS) entry which is preliminary data.</text>
</comment>
<keyword evidence="2" id="KW-0812">Transmembrane</keyword>
<dbReference type="Pfam" id="PF26449">
    <property type="entry name" value="DUF8128"/>
    <property type="match status" value="1"/>
</dbReference>
<evidence type="ECO:0000256" key="2">
    <source>
        <dbReference type="SAM" id="Phobius"/>
    </source>
</evidence>
<dbReference type="AlphaFoldDB" id="A0A2M7V8V9"/>
<proteinExistence type="predicted"/>
<name>A0A2M7V8V9_9BACT</name>
<evidence type="ECO:0000259" key="3">
    <source>
        <dbReference type="Pfam" id="PF26449"/>
    </source>
</evidence>
<sequence length="473" mass="53941">MLEIILDFFAKYSSAEIVIIVFIFGGWLFLFYLLFFASLHLLAEYKSDKWKKDWKYVLLAIDIPPLNVQTPKAVEQFFSHIYSVLETPSIGTKYRRGFEPYKFSLEIISIEGYIQFLIRTLDKYQDVVEAAIYAQYPDSDITEVEDYTESAPEKFPNEEYDMWGADFNLTEHYAFPIRMYSEFEHNISKDTVLKDPIGTFLESFSRIGSGEQMWYQIIIEPAEGAAWKKECIKKIKELIGEDVKHKPGMFSWVFDNPITKEIGKSFEEMGAQMTGGIRAEDTGSKSSDDGSPNQLQYLTPGQKKLVEAMEDKIGKIGFKTKIRAIYLATKVSFKPSNGVNSLIGAINQFNIPTSNSLAPNYVTSAEYFNATERAEHRKRQLMKAFRKRKTSTGKKADVLNIEELATIWHFPMSHVATPNVQSATLKTSEPPSGLPMEFVNLPVEEIVENESAKKKRYQTDSGDTAYGDDMNFG</sequence>
<keyword evidence="2" id="KW-1133">Transmembrane helix</keyword>
<dbReference type="Proteomes" id="UP000228568">
    <property type="component" value="Unassembled WGS sequence"/>
</dbReference>
<gene>
    <name evidence="4" type="ORF">COX81_01405</name>
</gene>
<dbReference type="InterPro" id="IPR058441">
    <property type="entry name" value="DUF8128"/>
</dbReference>
<reference evidence="5" key="1">
    <citation type="submission" date="2017-09" db="EMBL/GenBank/DDBJ databases">
        <title>Depth-based differentiation of microbial function through sediment-hosted aquifers and enrichment of novel symbionts in the deep terrestrial subsurface.</title>
        <authorList>
            <person name="Probst A.J."/>
            <person name="Ladd B."/>
            <person name="Jarett J.K."/>
            <person name="Geller-Mcgrath D.E."/>
            <person name="Sieber C.M.K."/>
            <person name="Emerson J.B."/>
            <person name="Anantharaman K."/>
            <person name="Thomas B.C."/>
            <person name="Malmstrom R."/>
            <person name="Stieglmeier M."/>
            <person name="Klingl A."/>
            <person name="Woyke T."/>
            <person name="Ryan C.M."/>
            <person name="Banfield J.F."/>
        </authorList>
    </citation>
    <scope>NUCLEOTIDE SEQUENCE [LARGE SCALE GENOMIC DNA]</scope>
</reference>
<feature type="region of interest" description="Disordered" evidence="1">
    <location>
        <begin position="450"/>
        <end position="473"/>
    </location>
</feature>
<keyword evidence="2" id="KW-0472">Membrane</keyword>
<evidence type="ECO:0000256" key="1">
    <source>
        <dbReference type="SAM" id="MobiDB-lite"/>
    </source>
</evidence>
<evidence type="ECO:0000313" key="5">
    <source>
        <dbReference type="Proteomes" id="UP000228568"/>
    </source>
</evidence>
<protein>
    <recommendedName>
        <fullName evidence="3">DUF8128 domain-containing protein</fullName>
    </recommendedName>
</protein>
<feature type="transmembrane region" description="Helical" evidence="2">
    <location>
        <begin position="17"/>
        <end position="42"/>
    </location>
</feature>
<organism evidence="4 5">
    <name type="scientific">Candidatus Magasanikbacteria bacterium CG_4_10_14_0_2_um_filter_37_12</name>
    <dbReference type="NCBI Taxonomy" id="1974637"/>
    <lineage>
        <taxon>Bacteria</taxon>
        <taxon>Candidatus Magasanikiibacteriota</taxon>
    </lineage>
</organism>
<evidence type="ECO:0000313" key="4">
    <source>
        <dbReference type="EMBL" id="PIZ95183.1"/>
    </source>
</evidence>
<dbReference type="EMBL" id="PFPK01000018">
    <property type="protein sequence ID" value="PIZ95183.1"/>
    <property type="molecule type" value="Genomic_DNA"/>
</dbReference>
<accession>A0A2M7V8V9</accession>